<comment type="similarity">
    <text evidence="2 10">Belongs to the class-I aminoacyl-tRNA synthetase family.</text>
</comment>
<accession>A0AAV3ZH76</accession>
<keyword evidence="6 10" id="KW-0067">ATP-binding</keyword>
<keyword evidence="12" id="KW-1185">Reference proteome</keyword>
<organism evidence="11 12">
    <name type="scientific">Plakobranchus ocellatus</name>
    <dbReference type="NCBI Taxonomy" id="259542"/>
    <lineage>
        <taxon>Eukaryota</taxon>
        <taxon>Metazoa</taxon>
        <taxon>Spiralia</taxon>
        <taxon>Lophotrochozoa</taxon>
        <taxon>Mollusca</taxon>
        <taxon>Gastropoda</taxon>
        <taxon>Heterobranchia</taxon>
        <taxon>Euthyneura</taxon>
        <taxon>Panpulmonata</taxon>
        <taxon>Sacoglossa</taxon>
        <taxon>Placobranchoidea</taxon>
        <taxon>Plakobranchidae</taxon>
        <taxon>Plakobranchus</taxon>
    </lineage>
</organism>
<dbReference type="FunFam" id="1.10.240.10:FF:000002">
    <property type="entry name" value="Tryptophan--tRNA ligase"/>
    <property type="match status" value="1"/>
</dbReference>
<proteinExistence type="inferred from homology"/>
<keyword evidence="4 10" id="KW-0436">Ligase</keyword>
<evidence type="ECO:0000256" key="7">
    <source>
        <dbReference type="ARBA" id="ARBA00022917"/>
    </source>
</evidence>
<dbReference type="NCBIfam" id="TIGR00233">
    <property type="entry name" value="trpS"/>
    <property type="match status" value="1"/>
</dbReference>
<comment type="caution">
    <text evidence="11">The sequence shown here is derived from an EMBL/GenBank/DDBJ whole genome shotgun (WGS) entry which is preliminary data.</text>
</comment>
<dbReference type="SUPFAM" id="SSF52374">
    <property type="entry name" value="Nucleotidylyl transferase"/>
    <property type="match status" value="1"/>
</dbReference>
<dbReference type="InterPro" id="IPR002306">
    <property type="entry name" value="Trp-tRNA-ligase"/>
</dbReference>
<evidence type="ECO:0000313" key="11">
    <source>
        <dbReference type="EMBL" id="GFN93738.1"/>
    </source>
</evidence>
<dbReference type="PANTHER" id="PTHR43766">
    <property type="entry name" value="TRYPTOPHAN--TRNA LIGASE, MITOCHONDRIAL"/>
    <property type="match status" value="1"/>
</dbReference>
<evidence type="ECO:0000256" key="6">
    <source>
        <dbReference type="ARBA" id="ARBA00022840"/>
    </source>
</evidence>
<comment type="subcellular location">
    <subcellularLocation>
        <location evidence="1">Mitochondrion</location>
    </subcellularLocation>
</comment>
<dbReference type="InterPro" id="IPR014729">
    <property type="entry name" value="Rossmann-like_a/b/a_fold"/>
</dbReference>
<name>A0AAV3ZH76_9GAST</name>
<dbReference type="EC" id="6.1.1.2" evidence="3"/>
<dbReference type="Gene3D" id="3.40.50.620">
    <property type="entry name" value="HUPs"/>
    <property type="match status" value="1"/>
</dbReference>
<dbReference type="Proteomes" id="UP000735302">
    <property type="component" value="Unassembled WGS sequence"/>
</dbReference>
<dbReference type="EMBL" id="BLXT01002363">
    <property type="protein sequence ID" value="GFN93738.1"/>
    <property type="molecule type" value="Genomic_DNA"/>
</dbReference>
<dbReference type="AlphaFoldDB" id="A0AAV3ZH76"/>
<dbReference type="Pfam" id="PF00579">
    <property type="entry name" value="tRNA-synt_1b"/>
    <property type="match status" value="1"/>
</dbReference>
<sequence length="305" mass="34405">MVHLQQKYRGQILLSVVDLHALSIPQDPHLLRKNILDMTACLLACGINPKETILFQQSMVPQHTELAWILFCTCSVPRLQRMTQWKEKKETTKDPSVGLLTYPILQAADIMLYKSTLVPVGEDQIQHIELTRDLSKNFNQHYGPVFPECSMLTGEVPKIRSLRNPSNKMSKSEASERSRIDLTDSPDLIVEKIKKAVTDCTSELSYDPVNRPGVSNLLDIHLALFDDIDLDDILEESILNAEDTGLYKQRLGQLVAEKLSPIRENVLRLQADPGYLIEVLKDGAKRASDIANVTLNEVKIKLGLR</sequence>
<dbReference type="InterPro" id="IPR002305">
    <property type="entry name" value="aa-tRNA-synth_Ic"/>
</dbReference>
<evidence type="ECO:0000256" key="2">
    <source>
        <dbReference type="ARBA" id="ARBA00005594"/>
    </source>
</evidence>
<protein>
    <recommendedName>
        <fullName evidence="3">tryptophan--tRNA ligase</fullName>
        <ecNumber evidence="3">6.1.1.2</ecNumber>
    </recommendedName>
    <alternativeName>
        <fullName evidence="9">Tryptophanyl-tRNA synthetase</fullName>
    </alternativeName>
</protein>
<dbReference type="GO" id="GO:0004830">
    <property type="term" value="F:tryptophan-tRNA ligase activity"/>
    <property type="evidence" value="ECO:0007669"/>
    <property type="project" value="UniProtKB-EC"/>
</dbReference>
<dbReference type="PANTHER" id="PTHR43766:SF1">
    <property type="entry name" value="TRYPTOPHAN--TRNA LIGASE, MITOCHONDRIAL"/>
    <property type="match status" value="1"/>
</dbReference>
<keyword evidence="7 10" id="KW-0648">Protein biosynthesis</keyword>
<dbReference type="InterPro" id="IPR050203">
    <property type="entry name" value="Trp-tRNA_synthetase"/>
</dbReference>
<dbReference type="GO" id="GO:0070183">
    <property type="term" value="P:mitochondrial tryptophanyl-tRNA aminoacylation"/>
    <property type="evidence" value="ECO:0007669"/>
    <property type="project" value="TreeGrafter"/>
</dbReference>
<evidence type="ECO:0000256" key="1">
    <source>
        <dbReference type="ARBA" id="ARBA00004173"/>
    </source>
</evidence>
<keyword evidence="8 10" id="KW-0030">Aminoacyl-tRNA synthetase</keyword>
<evidence type="ECO:0000256" key="9">
    <source>
        <dbReference type="ARBA" id="ARBA00030268"/>
    </source>
</evidence>
<dbReference type="Gene3D" id="1.10.240.10">
    <property type="entry name" value="Tyrosyl-Transfer RNA Synthetase"/>
    <property type="match status" value="1"/>
</dbReference>
<keyword evidence="5 10" id="KW-0547">Nucleotide-binding</keyword>
<evidence type="ECO:0000256" key="10">
    <source>
        <dbReference type="RuleBase" id="RU363036"/>
    </source>
</evidence>
<dbReference type="GO" id="GO:0005524">
    <property type="term" value="F:ATP binding"/>
    <property type="evidence" value="ECO:0007669"/>
    <property type="project" value="UniProtKB-KW"/>
</dbReference>
<evidence type="ECO:0000256" key="4">
    <source>
        <dbReference type="ARBA" id="ARBA00022598"/>
    </source>
</evidence>
<gene>
    <name evidence="11" type="ORF">PoB_002024400</name>
</gene>
<evidence type="ECO:0000313" key="12">
    <source>
        <dbReference type="Proteomes" id="UP000735302"/>
    </source>
</evidence>
<dbReference type="GO" id="GO:0005759">
    <property type="term" value="C:mitochondrial matrix"/>
    <property type="evidence" value="ECO:0007669"/>
    <property type="project" value="TreeGrafter"/>
</dbReference>
<evidence type="ECO:0000256" key="8">
    <source>
        <dbReference type="ARBA" id="ARBA00023146"/>
    </source>
</evidence>
<evidence type="ECO:0000256" key="5">
    <source>
        <dbReference type="ARBA" id="ARBA00022741"/>
    </source>
</evidence>
<evidence type="ECO:0000256" key="3">
    <source>
        <dbReference type="ARBA" id="ARBA00013161"/>
    </source>
</evidence>
<dbReference type="CDD" id="cd00806">
    <property type="entry name" value="TrpRS_core"/>
    <property type="match status" value="1"/>
</dbReference>
<dbReference type="PRINTS" id="PR01039">
    <property type="entry name" value="TRNASYNTHTRP"/>
</dbReference>
<reference evidence="11 12" key="1">
    <citation type="journal article" date="2021" name="Elife">
        <title>Chloroplast acquisition without the gene transfer in kleptoplastic sea slugs, Plakobranchus ocellatus.</title>
        <authorList>
            <person name="Maeda T."/>
            <person name="Takahashi S."/>
            <person name="Yoshida T."/>
            <person name="Shimamura S."/>
            <person name="Takaki Y."/>
            <person name="Nagai Y."/>
            <person name="Toyoda A."/>
            <person name="Suzuki Y."/>
            <person name="Arimoto A."/>
            <person name="Ishii H."/>
            <person name="Satoh N."/>
            <person name="Nishiyama T."/>
            <person name="Hasebe M."/>
            <person name="Maruyama T."/>
            <person name="Minagawa J."/>
            <person name="Obokata J."/>
            <person name="Shigenobu S."/>
        </authorList>
    </citation>
    <scope>NUCLEOTIDE SEQUENCE [LARGE SCALE GENOMIC DNA]</scope>
</reference>